<gene>
    <name evidence="2" type="ORF">RMSM_05059</name>
</gene>
<keyword evidence="3" id="KW-1185">Reference proteome</keyword>
<organism evidence="2 3">
    <name type="scientific">Rhodopirellula maiorica SM1</name>
    <dbReference type="NCBI Taxonomy" id="1265738"/>
    <lineage>
        <taxon>Bacteria</taxon>
        <taxon>Pseudomonadati</taxon>
        <taxon>Planctomycetota</taxon>
        <taxon>Planctomycetia</taxon>
        <taxon>Pirellulales</taxon>
        <taxon>Pirellulaceae</taxon>
        <taxon>Novipirellula</taxon>
    </lineage>
</organism>
<proteinExistence type="predicted"/>
<dbReference type="PATRIC" id="fig|1265738.3.peg.5086"/>
<dbReference type="RefSeq" id="WP_008702185.1">
    <property type="nucleotide sequence ID" value="NZ_ANOG01000718.1"/>
</dbReference>
<feature type="region of interest" description="Disordered" evidence="1">
    <location>
        <begin position="342"/>
        <end position="361"/>
    </location>
</feature>
<dbReference type="AlphaFoldDB" id="M5RFX1"/>
<accession>M5RFX1</accession>
<comment type="caution">
    <text evidence="2">The sequence shown here is derived from an EMBL/GenBank/DDBJ whole genome shotgun (WGS) entry which is preliminary data.</text>
</comment>
<protein>
    <submittedName>
        <fullName evidence="2">Uncharacterized protein</fullName>
    </submittedName>
</protein>
<name>M5RFX1_9BACT</name>
<dbReference type="EMBL" id="ANOG01000718">
    <property type="protein sequence ID" value="EMI18016.1"/>
    <property type="molecule type" value="Genomic_DNA"/>
</dbReference>
<dbReference type="Gene3D" id="2.60.120.260">
    <property type="entry name" value="Galactose-binding domain-like"/>
    <property type="match status" value="1"/>
</dbReference>
<evidence type="ECO:0000313" key="3">
    <source>
        <dbReference type="Proteomes" id="UP000011991"/>
    </source>
</evidence>
<sequence>MNLRIGGILPCRYRNESQYGDCRRIVSAIMVAVLGVCAVAASPSIVSAQSPSLANSSNSGLAAASGSRAASAALPVDKLPRHLWNFGRGSDKNFDDWPDHWQRRVGRRYPKYVKVGIAPKNVAAEQQLLAIDTMVIREWPRLRRHIKSLPVLPPSLADAMVDRYLKIDLDGGLVMVQSPPVETSHVYQYRFGIKVMTQGLRHDRARAEFVFVNDNGDELETHLTQSITGTTDWTELVLDRIRAPRAATGVFVRLIVEGAEDGLEDIRGEIGFDDISIEPFPQLQLVTDHPMGIHTLGSSVDVAATVLGLPSGATQVLFRLIDVDGHEITRQLSEIPNARIEEAELPKSGQPAKPSASGPRGMEVHWELPDLDPGFYRVMASLQGRNLRTLATETTFAVVDPAIGQSNQGSFGWTLVESGRDMPPRELAGWLAQLGVNWVKIPCWIESHDTATADRILEASSRLQDVGIQTIGVLDVPPESQVPLFDIRGRRDVVASQLFRDSRVWQPLLEPVMTRLTLKVKMWQLGGNHDYSFLDRSHLQESIAEIATGLQGYGQPIEVAICWPWTERDLTPSETSWNAVQRSSDPELTADELDEYLRLEALQGGSRGPRTWVVVEPIEQSRYDRDSRILDLAKRMAVVRKHRVQAAFVSEPRNPDRGLLNADGRPEEMLLPWRTTSLMIGNLRQMGSLRLRSKAENIVFAGADRAVVMLWSPLPCEELIYLGDQVHRVDIWGRRQPLELAEVEGQLAHRVKIGPRPIFIAGADPALLAFRMSVEVEQKQVDSLLGQAQPVDVTFTNPTREGLGGSLSVLAPEHWSFNEPSIPWELQAGKSTTLQFNLVLGNSAKVGQYEVPLRFEHQSIPSKKFTVYRDLTVGPIGLRIETETRLLVDNQLRVEIEMTNDSNVTQAYDCMLFPQGGRQYQRRFITVKPGETVRREFYFSDAESLLGKTMLLRAGEQDGKRILNYEIPVRR</sequence>
<dbReference type="Proteomes" id="UP000011991">
    <property type="component" value="Unassembled WGS sequence"/>
</dbReference>
<reference evidence="2 3" key="1">
    <citation type="journal article" date="2013" name="Mar. Genomics">
        <title>Expression of sulfatases in Rhodopirellula baltica and the diversity of sulfatases in the genus Rhodopirellula.</title>
        <authorList>
            <person name="Wegner C.E."/>
            <person name="Richter-Heitmann T."/>
            <person name="Klindworth A."/>
            <person name="Klockow C."/>
            <person name="Richter M."/>
            <person name="Achstetter T."/>
            <person name="Glockner F.O."/>
            <person name="Harder J."/>
        </authorList>
    </citation>
    <scope>NUCLEOTIDE SEQUENCE [LARGE SCALE GENOMIC DNA]</scope>
    <source>
        <strain evidence="2 3">SM1</strain>
    </source>
</reference>
<evidence type="ECO:0000256" key="1">
    <source>
        <dbReference type="SAM" id="MobiDB-lite"/>
    </source>
</evidence>
<dbReference type="OrthoDB" id="220736at2"/>
<evidence type="ECO:0000313" key="2">
    <source>
        <dbReference type="EMBL" id="EMI18016.1"/>
    </source>
</evidence>